<feature type="compositionally biased region" description="Basic and acidic residues" evidence="1">
    <location>
        <begin position="570"/>
        <end position="585"/>
    </location>
</feature>
<feature type="compositionally biased region" description="Basic and acidic residues" evidence="1">
    <location>
        <begin position="702"/>
        <end position="724"/>
    </location>
</feature>
<proteinExistence type="predicted"/>
<feature type="compositionally biased region" description="Basic and acidic residues" evidence="1">
    <location>
        <begin position="314"/>
        <end position="339"/>
    </location>
</feature>
<feature type="compositionally biased region" description="Low complexity" evidence="1">
    <location>
        <begin position="499"/>
        <end position="509"/>
    </location>
</feature>
<reference evidence="2" key="1">
    <citation type="submission" date="2022-02" db="EMBL/GenBank/DDBJ databases">
        <authorList>
            <person name="King R."/>
        </authorList>
    </citation>
    <scope>NUCLEOTIDE SEQUENCE</scope>
</reference>
<organism evidence="2 3">
    <name type="scientific">Spodoptera littoralis</name>
    <name type="common">Egyptian cotton leafworm</name>
    <dbReference type="NCBI Taxonomy" id="7109"/>
    <lineage>
        <taxon>Eukaryota</taxon>
        <taxon>Metazoa</taxon>
        <taxon>Ecdysozoa</taxon>
        <taxon>Arthropoda</taxon>
        <taxon>Hexapoda</taxon>
        <taxon>Insecta</taxon>
        <taxon>Pterygota</taxon>
        <taxon>Neoptera</taxon>
        <taxon>Endopterygota</taxon>
        <taxon>Lepidoptera</taxon>
        <taxon>Glossata</taxon>
        <taxon>Ditrysia</taxon>
        <taxon>Noctuoidea</taxon>
        <taxon>Noctuidae</taxon>
        <taxon>Amphipyrinae</taxon>
        <taxon>Spodoptera</taxon>
    </lineage>
</organism>
<keyword evidence="3" id="KW-1185">Reference proteome</keyword>
<feature type="compositionally biased region" description="Polar residues" evidence="1">
    <location>
        <begin position="267"/>
        <end position="276"/>
    </location>
</feature>
<gene>
    <name evidence="2" type="ORF">SPLIT_LOCUS11858</name>
</gene>
<dbReference type="AlphaFoldDB" id="A0A9P0IK47"/>
<evidence type="ECO:0000313" key="3">
    <source>
        <dbReference type="Proteomes" id="UP001153321"/>
    </source>
</evidence>
<feature type="compositionally biased region" description="Basic and acidic residues" evidence="1">
    <location>
        <begin position="485"/>
        <end position="495"/>
    </location>
</feature>
<evidence type="ECO:0000256" key="1">
    <source>
        <dbReference type="SAM" id="MobiDB-lite"/>
    </source>
</evidence>
<dbReference type="Proteomes" id="UP001153321">
    <property type="component" value="Chromosome 8"/>
</dbReference>
<feature type="compositionally biased region" description="Pro residues" evidence="1">
    <location>
        <begin position="381"/>
        <end position="391"/>
    </location>
</feature>
<evidence type="ECO:0000313" key="2">
    <source>
        <dbReference type="EMBL" id="CAH1646506.1"/>
    </source>
</evidence>
<feature type="compositionally biased region" description="Basic and acidic residues" evidence="1">
    <location>
        <begin position="348"/>
        <end position="371"/>
    </location>
</feature>
<protein>
    <submittedName>
        <fullName evidence="2">Uncharacterized protein</fullName>
    </submittedName>
</protein>
<feature type="compositionally biased region" description="Basic and acidic residues" evidence="1">
    <location>
        <begin position="627"/>
        <end position="649"/>
    </location>
</feature>
<feature type="compositionally biased region" description="Polar residues" evidence="1">
    <location>
        <begin position="586"/>
        <end position="606"/>
    </location>
</feature>
<feature type="compositionally biased region" description="Polar residues" evidence="1">
    <location>
        <begin position="432"/>
        <end position="455"/>
    </location>
</feature>
<feature type="compositionally biased region" description="Basic and acidic residues" evidence="1">
    <location>
        <begin position="512"/>
        <end position="525"/>
    </location>
</feature>
<feature type="region of interest" description="Disordered" evidence="1">
    <location>
        <begin position="198"/>
        <end position="744"/>
    </location>
</feature>
<accession>A0A9P0IK47</accession>
<feature type="compositionally biased region" description="Polar residues" evidence="1">
    <location>
        <begin position="540"/>
        <end position="549"/>
    </location>
</feature>
<feature type="compositionally biased region" description="Basic and acidic residues" evidence="1">
    <location>
        <begin position="412"/>
        <end position="427"/>
    </location>
</feature>
<feature type="region of interest" description="Disordered" evidence="1">
    <location>
        <begin position="899"/>
        <end position="922"/>
    </location>
</feature>
<sequence length="991" mass="111464">MLSEIISSLNMITQTEVVEQIMQKLAFEVEAVPRNKSDHVTSVSKSTPLNVKIRVRKKDEDTAEEYVTTTTKHMKGLQRVRLVSSDQTILNFDVFMEAEFEKKPPPKKIRKQIFEMLKPGVFLGALEDDDYTHIPSSSYNAPSQTTKSDGTLKHTFTLSKNVYQDYTVSTQSGEQKYFFGKCKPGGCLDPPFSEDTYSYKPTMKPDPKKIIAEKSVSNKEKTPEKEVVESDTDGNKQPILRNREDSKNGRHSSIFDGSFFKRKPKSSEQSTNTQPPEQKDSVVNIFQGDPLVNSTSGHSNSIITYPPKMSSDLKVNEEKVKSRSPSEDKPRKSFNEHSESYFIPPKGMSRDKDNDKMNQNETKRRSSDKNAHKGFKFPGIIPVPIPIPIPSTKPDSENNAPTDQVLATNDNKNTKDLNLEPSKHLPIEMKSVGTQTSLQLQDSSTGDTAVDSIQSFKVVPLDVTDVGQPPNKDADTESKSPNTDDLQKQESKELSNPRIYPIVPVIPIPKDSNLEKSESTEHDVVETMPEESEPEKDIKSQSSNDNQEGLNKDNHPLKPIPTDIINENEAEGKTNELDMKQKESEQSMLVTDNMSTDSQKPLYTDTSDGKARESIPEDITQPYIDNKQYDESRDSKIDLDENKNEKSEVFESDTDTANDLTSISSTEPTFESEKEKDEIFPSGNGKDYVAAPLIIEEITTPPDKDANNKKDSIDDHREESKDNITDQFPTNIPPKLPKIPKEKFDSPDECVLPVNVDNNVKIITKPPKVLTERTDSNDNSTNEITKSIDTTSIPILSPDQSANTVRSALKKDYINVELGFYSRLNDKNERVITTFDTKHVPTRSPNDLVTIVKSQIRISSNEIRIPVDAEHDMSIQIKKPNQRVSINESKFLPDNVQVTKPKSIEPNDGETISPKTNKSDEGAKNGELEISIIEFYEQELIPLQLIIRNLRDEIDVLAAQQSVFKDKIFCTNKTKTRAPHSNKKCFGCLKK</sequence>
<feature type="compositionally biased region" description="Polar residues" evidence="1">
    <location>
        <begin position="292"/>
        <end position="303"/>
    </location>
</feature>
<feature type="compositionally biased region" description="Polar residues" evidence="1">
    <location>
        <begin position="397"/>
        <end position="411"/>
    </location>
</feature>
<feature type="compositionally biased region" description="Basic and acidic residues" evidence="1">
    <location>
        <begin position="203"/>
        <end position="228"/>
    </location>
</feature>
<dbReference type="EMBL" id="LR824539">
    <property type="protein sequence ID" value="CAH1646506.1"/>
    <property type="molecule type" value="Genomic_DNA"/>
</dbReference>
<name>A0A9P0IK47_SPOLI</name>
<feature type="compositionally biased region" description="Polar residues" evidence="1">
    <location>
        <begin position="657"/>
        <end position="669"/>
    </location>
</feature>